<name>A0A8K2A221_9CYAN</name>
<keyword evidence="2" id="KW-1185">Reference proteome</keyword>
<comment type="caution">
    <text evidence="1">The sequence shown here is derived from an EMBL/GenBank/DDBJ whole genome shotgun (WGS) entry which is preliminary data.</text>
</comment>
<evidence type="ECO:0000313" key="2">
    <source>
        <dbReference type="Proteomes" id="UP000607397"/>
    </source>
</evidence>
<proteinExistence type="predicted"/>
<dbReference type="EMBL" id="WVIC01000051">
    <property type="protein sequence ID" value="NCJ08397.1"/>
    <property type="molecule type" value="Genomic_DNA"/>
</dbReference>
<dbReference type="Proteomes" id="UP000607397">
    <property type="component" value="Unassembled WGS sequence"/>
</dbReference>
<sequence>MDYPASTLRRAQRAMVCSPFQKVLFEVMCDRSISLQTIAGAPGVQHRYTDRELPEPRVESALLWLIQVGVLRREVDGQGLTDSFRLTPLGRQLVAQPASALEGTEPSRIDWLRDTWSRWLRGRL</sequence>
<reference evidence="1" key="1">
    <citation type="submission" date="2019-12" db="EMBL/GenBank/DDBJ databases">
        <title>High-Quality draft genome sequences of three cyanobacteria isolated from the limestone walls of the Old Cathedral of Coimbra.</title>
        <authorList>
            <person name="Tiago I."/>
            <person name="Soares F."/>
            <person name="Portugal A."/>
        </authorList>
    </citation>
    <scope>NUCLEOTIDE SEQUENCE [LARGE SCALE GENOMIC DNA]</scope>
    <source>
        <strain evidence="1">C</strain>
    </source>
</reference>
<gene>
    <name evidence="1" type="ORF">GS597_18165</name>
</gene>
<evidence type="ECO:0000313" key="1">
    <source>
        <dbReference type="EMBL" id="NCJ08397.1"/>
    </source>
</evidence>
<dbReference type="InterPro" id="IPR054651">
    <property type="entry name" value="Npun_F0494-like"/>
</dbReference>
<protein>
    <submittedName>
        <fullName evidence="1">Uncharacterized protein</fullName>
    </submittedName>
</protein>
<organism evidence="1 2">
    <name type="scientific">Petrachloros mirabilis ULC683</name>
    <dbReference type="NCBI Taxonomy" id="2781853"/>
    <lineage>
        <taxon>Bacteria</taxon>
        <taxon>Bacillati</taxon>
        <taxon>Cyanobacteriota</taxon>
        <taxon>Cyanophyceae</taxon>
        <taxon>Synechococcales</taxon>
        <taxon>Petrachlorosaceae</taxon>
        <taxon>Petrachloros</taxon>
        <taxon>Petrachloros mirabilis</taxon>
    </lineage>
</organism>
<dbReference type="RefSeq" id="WP_161826871.1">
    <property type="nucleotide sequence ID" value="NZ_WVIC01000051.1"/>
</dbReference>
<accession>A0A8K2A221</accession>
<dbReference type="NCBIfam" id="NF045586">
    <property type="entry name" value="Npun_F0494_fam"/>
    <property type="match status" value="1"/>
</dbReference>
<dbReference type="AlphaFoldDB" id="A0A8K2A221"/>